<dbReference type="AlphaFoldDB" id="A0AAJ0FZK9"/>
<accession>A0AAJ0FZK9</accession>
<name>A0AAJ0FZK9_9HYPO</name>
<evidence type="ECO:0000256" key="1">
    <source>
        <dbReference type="SAM" id="MobiDB-lite"/>
    </source>
</evidence>
<organism evidence="2 3">
    <name type="scientific">Conoideocrella luteorostrata</name>
    <dbReference type="NCBI Taxonomy" id="1105319"/>
    <lineage>
        <taxon>Eukaryota</taxon>
        <taxon>Fungi</taxon>
        <taxon>Dikarya</taxon>
        <taxon>Ascomycota</taxon>
        <taxon>Pezizomycotina</taxon>
        <taxon>Sordariomycetes</taxon>
        <taxon>Hypocreomycetidae</taxon>
        <taxon>Hypocreales</taxon>
        <taxon>Clavicipitaceae</taxon>
        <taxon>Conoideocrella</taxon>
    </lineage>
</organism>
<keyword evidence="3" id="KW-1185">Reference proteome</keyword>
<comment type="caution">
    <text evidence="2">The sequence shown here is derived from an EMBL/GenBank/DDBJ whole genome shotgun (WGS) entry which is preliminary data.</text>
</comment>
<feature type="compositionally biased region" description="Pro residues" evidence="1">
    <location>
        <begin position="1"/>
        <end position="13"/>
    </location>
</feature>
<reference evidence="2" key="1">
    <citation type="submission" date="2023-06" db="EMBL/GenBank/DDBJ databases">
        <title>Conoideocrella luteorostrata (Hypocreales: Clavicipitaceae), a potential biocontrol fungus for elongate hemlock scale in United States Christmas tree production areas.</title>
        <authorList>
            <person name="Barrett H."/>
            <person name="Lovett B."/>
            <person name="Macias A.M."/>
            <person name="Stajich J.E."/>
            <person name="Kasson M.T."/>
        </authorList>
    </citation>
    <scope>NUCLEOTIDE SEQUENCE</scope>
    <source>
        <strain evidence="2">ARSEF 14590</strain>
    </source>
</reference>
<evidence type="ECO:0000313" key="2">
    <source>
        <dbReference type="EMBL" id="KAK2601681.1"/>
    </source>
</evidence>
<proteinExistence type="predicted"/>
<dbReference type="EMBL" id="JASWJB010000072">
    <property type="protein sequence ID" value="KAK2601681.1"/>
    <property type="molecule type" value="Genomic_DNA"/>
</dbReference>
<protein>
    <submittedName>
        <fullName evidence="2">Uncharacterized protein</fullName>
    </submittedName>
</protein>
<sequence length="151" mass="16799">MAIEPEPTPPPGIPGSATPMPALRIPRGTSLEPAKPVPQVFPVENIASLTSDWTNDERVMELKLYFDPTVSNLSMGYNIKGLQPVIRKSKGTKFLLKDANDNFYQWDCGDDLGLYWITDARTLKDALEAIIYQPLSMKLQRVGNNLVGNRP</sequence>
<feature type="region of interest" description="Disordered" evidence="1">
    <location>
        <begin position="1"/>
        <end position="21"/>
    </location>
</feature>
<evidence type="ECO:0000313" key="3">
    <source>
        <dbReference type="Proteomes" id="UP001251528"/>
    </source>
</evidence>
<gene>
    <name evidence="2" type="ORF">QQS21_004756</name>
</gene>
<dbReference type="Proteomes" id="UP001251528">
    <property type="component" value="Unassembled WGS sequence"/>
</dbReference>